<keyword evidence="1" id="KW-0812">Transmembrane</keyword>
<accession>A0A6A8G9Z5</accession>
<dbReference type="RefSeq" id="WP_151114032.1">
    <property type="nucleotide sequence ID" value="NZ_WKJQ01000002.1"/>
</dbReference>
<dbReference type="EMBL" id="WKJQ01000002">
    <property type="protein sequence ID" value="MRW98040.1"/>
    <property type="molecule type" value="Genomic_DNA"/>
</dbReference>
<organism evidence="2 3">
    <name type="scientific">Haloferax marinum</name>
    <dbReference type="NCBI Taxonomy" id="2666143"/>
    <lineage>
        <taxon>Archaea</taxon>
        <taxon>Methanobacteriati</taxon>
        <taxon>Methanobacteriota</taxon>
        <taxon>Stenosarchaea group</taxon>
        <taxon>Halobacteria</taxon>
        <taxon>Halobacteriales</taxon>
        <taxon>Haloferacaceae</taxon>
        <taxon>Haloferax</taxon>
    </lineage>
</organism>
<evidence type="ECO:0000313" key="3">
    <source>
        <dbReference type="Proteomes" id="UP000443423"/>
    </source>
</evidence>
<keyword evidence="1" id="KW-0472">Membrane</keyword>
<protein>
    <submittedName>
        <fullName evidence="2">Uncharacterized protein</fullName>
    </submittedName>
</protein>
<comment type="caution">
    <text evidence="2">The sequence shown here is derived from an EMBL/GenBank/DDBJ whole genome shotgun (WGS) entry which is preliminary data.</text>
</comment>
<dbReference type="Proteomes" id="UP000443423">
    <property type="component" value="Unassembled WGS sequence"/>
</dbReference>
<gene>
    <name evidence="2" type="ORF">GJR99_15850</name>
</gene>
<dbReference type="OrthoDB" id="238714at2157"/>
<reference evidence="2 3" key="1">
    <citation type="submission" date="2019-11" db="EMBL/GenBank/DDBJ databases">
        <title>Whole genome sequence of Haloferax sp. MBLA0078.</title>
        <authorList>
            <person name="Seo M.-J."/>
            <person name="Cho E.-S."/>
        </authorList>
    </citation>
    <scope>NUCLEOTIDE SEQUENCE [LARGE SCALE GENOMIC DNA]</scope>
    <source>
        <strain evidence="2 3">MBLA0078</strain>
    </source>
</reference>
<name>A0A6A8G9Z5_9EURY</name>
<dbReference type="InterPro" id="IPR055685">
    <property type="entry name" value="DUF7261"/>
</dbReference>
<keyword evidence="3" id="KW-1185">Reference proteome</keyword>
<dbReference type="AlphaFoldDB" id="A0A6A8G9Z5"/>
<dbReference type="Pfam" id="PF23922">
    <property type="entry name" value="DUF7261"/>
    <property type="match status" value="1"/>
</dbReference>
<evidence type="ECO:0000313" key="2">
    <source>
        <dbReference type="EMBL" id="MRW98040.1"/>
    </source>
</evidence>
<evidence type="ECO:0000256" key="1">
    <source>
        <dbReference type="SAM" id="Phobius"/>
    </source>
</evidence>
<feature type="transmembrane region" description="Helical" evidence="1">
    <location>
        <begin position="15"/>
        <end position="39"/>
    </location>
</feature>
<sequence length="328" mass="35163">MATLSAIRRDDRGQLLLVGAFILAILLVALAMVLNAAIYTETYAAQGNDRADVFDTVQYRGDTEGALEGLVATVNDRQYITRSDARANLTAGIGDWDTINAREQAATGRATSLTFDESDIHVLTNVSQTNDSLSFTNNSTEPDWAVVENVTDTQSFTLAVAPTDVGITEADSNDTAVLESSAFHVEVVNNSTTWNVYVFQWSSNLTVAVESSDSPGLDTYNTTYTSGELVELNFTNASIDGTDAPILQFYGDVSGEYTLNFSNGDNATGNYTLVVDGDVVTPDDYSDDPAAGPTARAVVTQLDVTLRYEMQNLSYETPISVTGGANDV</sequence>
<proteinExistence type="predicted"/>
<keyword evidence="1" id="KW-1133">Transmembrane helix</keyword>